<dbReference type="Proteomes" id="UP000254072">
    <property type="component" value="Unassembled WGS sequence"/>
</dbReference>
<protein>
    <submittedName>
        <fullName evidence="1">Uncharacterized protein</fullName>
    </submittedName>
</protein>
<evidence type="ECO:0000313" key="1">
    <source>
        <dbReference type="EMBL" id="SUB84791.1"/>
    </source>
</evidence>
<dbReference type="AlphaFoldDB" id="A0A379DXJ7"/>
<sequence length="88" mass="10775">MIIRLLFFCIKYSCTRQYSNKFVLHSLAIFLHKRLNIRVLKDKKNGLIKYYYDISPKLFTFVAQSFCLNTYHKNQKQDIVWRTKYKND</sequence>
<reference evidence="1 2" key="1">
    <citation type="submission" date="2018-06" db="EMBL/GenBank/DDBJ databases">
        <authorList>
            <consortium name="Pathogen Informatics"/>
            <person name="Doyle S."/>
        </authorList>
    </citation>
    <scope>NUCLEOTIDE SEQUENCE [LARGE SCALE GENOMIC DNA]</scope>
    <source>
        <strain evidence="1 2">NCTC11157</strain>
    </source>
</reference>
<dbReference type="EMBL" id="UGTL01000001">
    <property type="protein sequence ID" value="SUB84791.1"/>
    <property type="molecule type" value="Genomic_DNA"/>
</dbReference>
<proteinExistence type="predicted"/>
<organism evidence="1 2">
    <name type="scientific">Prevotella disiens</name>
    <dbReference type="NCBI Taxonomy" id="28130"/>
    <lineage>
        <taxon>Bacteria</taxon>
        <taxon>Pseudomonadati</taxon>
        <taxon>Bacteroidota</taxon>
        <taxon>Bacteroidia</taxon>
        <taxon>Bacteroidales</taxon>
        <taxon>Prevotellaceae</taxon>
        <taxon>Prevotella</taxon>
    </lineage>
</organism>
<accession>A0A379DXJ7</accession>
<evidence type="ECO:0000313" key="2">
    <source>
        <dbReference type="Proteomes" id="UP000254072"/>
    </source>
</evidence>
<name>A0A379DXJ7_9BACT</name>
<gene>
    <name evidence="1" type="ORF">NCTC11157_00505</name>
</gene>